<keyword evidence="2 5" id="KW-0812">Transmembrane</keyword>
<dbReference type="AlphaFoldDB" id="A0A1E5PJS2"/>
<evidence type="ECO:0000256" key="3">
    <source>
        <dbReference type="ARBA" id="ARBA00022989"/>
    </source>
</evidence>
<evidence type="ECO:0000259" key="6">
    <source>
        <dbReference type="Pfam" id="PF01061"/>
    </source>
</evidence>
<feature type="domain" description="ABC-2 type transporter transmembrane" evidence="6">
    <location>
        <begin position="13"/>
        <end position="207"/>
    </location>
</feature>
<feature type="transmembrane region" description="Helical" evidence="5">
    <location>
        <begin position="51"/>
        <end position="72"/>
    </location>
</feature>
<dbReference type="InterPro" id="IPR013525">
    <property type="entry name" value="ABC2_TM"/>
</dbReference>
<sequence>MSAEVRKGLLSQLAHPIGHIITLVISTMLYLGMQYVMGQGSLRRDLLPETLVAISGYWFLQYASLVMVADLVEEKRGGTYSQSHMSPAPPWVIMLGRLVTASVMGLLVALVATLVPMLVADVTIPLRPEALLPYALVIINVLAFTFVLAAIAVSSPMVGALHSLFTSLVILLNGSMMPLGLYPDWLAVVARFLPTTLGVEATTKVLFEGQSLGDIWSDGTLPWLIAYTFALVLFGGWLFARNQRRAVRDGRLGQY</sequence>
<protein>
    <submittedName>
        <fullName evidence="7">ABC transporter</fullName>
    </submittedName>
</protein>
<feature type="transmembrane region" description="Helical" evidence="5">
    <location>
        <begin position="131"/>
        <end position="153"/>
    </location>
</feature>
<accession>A0A1E5PJS2</accession>
<dbReference type="Proteomes" id="UP000095759">
    <property type="component" value="Unassembled WGS sequence"/>
</dbReference>
<keyword evidence="4 5" id="KW-0472">Membrane</keyword>
<feature type="transmembrane region" description="Helical" evidence="5">
    <location>
        <begin position="12"/>
        <end position="31"/>
    </location>
</feature>
<evidence type="ECO:0000256" key="1">
    <source>
        <dbReference type="ARBA" id="ARBA00004141"/>
    </source>
</evidence>
<proteinExistence type="predicted"/>
<evidence type="ECO:0000256" key="5">
    <source>
        <dbReference type="SAM" id="Phobius"/>
    </source>
</evidence>
<dbReference type="GO" id="GO:0140359">
    <property type="term" value="F:ABC-type transporter activity"/>
    <property type="evidence" value="ECO:0007669"/>
    <property type="project" value="InterPro"/>
</dbReference>
<comment type="caution">
    <text evidence="7">The sequence shown here is derived from an EMBL/GenBank/DDBJ whole genome shotgun (WGS) entry which is preliminary data.</text>
</comment>
<reference evidence="7 8" key="1">
    <citation type="submission" date="2016-08" db="EMBL/GenBank/DDBJ databases">
        <title>Complete genome sequence of Streptomyces agglomeratus strain 6-3-2, a novel anti-MRSA actinomycete isolated from Wuli of Tebit, China.</title>
        <authorList>
            <person name="Chen X."/>
        </authorList>
    </citation>
    <scope>NUCLEOTIDE SEQUENCE [LARGE SCALE GENOMIC DNA]</scope>
    <source>
        <strain evidence="7 8">6-3-2</strain>
    </source>
</reference>
<evidence type="ECO:0000256" key="2">
    <source>
        <dbReference type="ARBA" id="ARBA00022692"/>
    </source>
</evidence>
<feature type="transmembrane region" description="Helical" evidence="5">
    <location>
        <begin position="221"/>
        <end position="240"/>
    </location>
</feature>
<feature type="transmembrane region" description="Helical" evidence="5">
    <location>
        <begin position="160"/>
        <end position="182"/>
    </location>
</feature>
<name>A0A1E5PJS2_9ACTN</name>
<evidence type="ECO:0000313" key="7">
    <source>
        <dbReference type="EMBL" id="OEJ29779.1"/>
    </source>
</evidence>
<feature type="transmembrane region" description="Helical" evidence="5">
    <location>
        <begin position="92"/>
        <end position="119"/>
    </location>
</feature>
<keyword evidence="3 5" id="KW-1133">Transmembrane helix</keyword>
<comment type="subcellular location">
    <subcellularLocation>
        <location evidence="1">Membrane</location>
        <topology evidence="1">Multi-pass membrane protein</topology>
    </subcellularLocation>
</comment>
<organism evidence="7 8">
    <name type="scientific">Streptomyces agglomeratus</name>
    <dbReference type="NCBI Taxonomy" id="285458"/>
    <lineage>
        <taxon>Bacteria</taxon>
        <taxon>Bacillati</taxon>
        <taxon>Actinomycetota</taxon>
        <taxon>Actinomycetes</taxon>
        <taxon>Kitasatosporales</taxon>
        <taxon>Streptomycetaceae</taxon>
        <taxon>Streptomyces</taxon>
    </lineage>
</organism>
<dbReference type="PANTHER" id="PTHR43229">
    <property type="entry name" value="NODULATION PROTEIN J"/>
    <property type="match status" value="1"/>
</dbReference>
<dbReference type="EMBL" id="MEHJ01000001">
    <property type="protein sequence ID" value="OEJ29779.1"/>
    <property type="molecule type" value="Genomic_DNA"/>
</dbReference>
<keyword evidence="8" id="KW-1185">Reference proteome</keyword>
<gene>
    <name evidence="7" type="ORF">AS594_29295</name>
</gene>
<dbReference type="InterPro" id="IPR051784">
    <property type="entry name" value="Nod_factor_ABC_transporter"/>
</dbReference>
<dbReference type="STRING" id="285458.BGM19_07530"/>
<dbReference type="Pfam" id="PF01061">
    <property type="entry name" value="ABC2_membrane"/>
    <property type="match status" value="1"/>
</dbReference>
<evidence type="ECO:0000313" key="8">
    <source>
        <dbReference type="Proteomes" id="UP000095759"/>
    </source>
</evidence>
<dbReference type="GO" id="GO:0016020">
    <property type="term" value="C:membrane"/>
    <property type="evidence" value="ECO:0007669"/>
    <property type="project" value="UniProtKB-SubCell"/>
</dbReference>
<dbReference type="PANTHER" id="PTHR43229:SF6">
    <property type="entry name" value="ABC-TYPE MULTIDRUG TRANSPORT SYSTEM, PERMEASE COMPONENT"/>
    <property type="match status" value="1"/>
</dbReference>
<evidence type="ECO:0000256" key="4">
    <source>
        <dbReference type="ARBA" id="ARBA00023136"/>
    </source>
</evidence>